<evidence type="ECO:0000256" key="2">
    <source>
        <dbReference type="ARBA" id="ARBA00004477"/>
    </source>
</evidence>
<comment type="subunit">
    <text evidence="16">Component of the oligosaccharyltransferase (OST) complex. OST exists in two different complex forms which contain common core subunits RPN1, RPN2, OST48, OST4, DAD1 and TMEM258, either STT3A or STT3B as catalytic subunits, and form-specific accessory subunits. STT3A complex assembly occurs through the formation of 3 subcomplexes. Subcomplex 1 contains RPN1 and TMEM258, subcomplex 2 contains the STT3A-specific subunits STT3A, DC2/OSTC, and KCP2 as well as the core subunit OST4, and subcomplex 3 contains RPN2, DAD1, and OST48. The STT3A complex can form stable complexes with the Sec61 complex or with both the Sec61 and TRAP complexes. Interacts with DDI2. Interacts with TMEM35A/NACHO.</text>
</comment>
<feature type="transmembrane region" description="Helical" evidence="17">
    <location>
        <begin position="575"/>
        <end position="596"/>
    </location>
</feature>
<evidence type="ECO:0000256" key="17">
    <source>
        <dbReference type="SAM" id="Phobius"/>
    </source>
</evidence>
<dbReference type="PANTHER" id="PTHR12640">
    <property type="entry name" value="RIBOPHORIN II"/>
    <property type="match status" value="1"/>
</dbReference>
<evidence type="ECO:0000256" key="6">
    <source>
        <dbReference type="ARBA" id="ARBA00022692"/>
    </source>
</evidence>
<accession>A0ABR1EBK1</accession>
<dbReference type="SUPFAM" id="SSF143800">
    <property type="entry name" value="L28p-like"/>
    <property type="match status" value="1"/>
</dbReference>
<evidence type="ECO:0000256" key="8">
    <source>
        <dbReference type="ARBA" id="ARBA00022824"/>
    </source>
</evidence>
<dbReference type="Pfam" id="PF23860">
    <property type="entry name" value="Ribophorin_II_3rd"/>
    <property type="match status" value="1"/>
</dbReference>
<evidence type="ECO:0000259" key="21">
    <source>
        <dbReference type="Pfam" id="PF25147"/>
    </source>
</evidence>
<evidence type="ECO:0000256" key="11">
    <source>
        <dbReference type="ARBA" id="ARBA00023136"/>
    </source>
</evidence>
<evidence type="ECO:0000259" key="20">
    <source>
        <dbReference type="Pfam" id="PF23860"/>
    </source>
</evidence>
<dbReference type="PANTHER" id="PTHR12640:SF0">
    <property type="entry name" value="DOLICHYL-DIPHOSPHOOLIGOSACCHARIDE--PROTEIN GLYCOSYLTRANSFERASE SUBUNIT 2"/>
    <property type="match status" value="1"/>
</dbReference>
<gene>
    <name evidence="22" type="primary">Necator_chrX.g21709</name>
    <name evidence="22" type="ORF">RB195_021548</name>
</gene>
<dbReference type="InterPro" id="IPR055373">
    <property type="entry name" value="Ribophorin_II_N"/>
</dbReference>
<dbReference type="InterPro" id="IPR055374">
    <property type="entry name" value="Ribophorin_II_3rd"/>
</dbReference>
<evidence type="ECO:0000256" key="4">
    <source>
        <dbReference type="ARBA" id="ARBA00009038"/>
    </source>
</evidence>
<evidence type="ECO:0000256" key="12">
    <source>
        <dbReference type="ARBA" id="ARBA00023274"/>
    </source>
</evidence>
<keyword evidence="8" id="KW-0256">Endoplasmic reticulum</keyword>
<organism evidence="22 23">
    <name type="scientific">Necator americanus</name>
    <name type="common">Human hookworm</name>
    <dbReference type="NCBI Taxonomy" id="51031"/>
    <lineage>
        <taxon>Eukaryota</taxon>
        <taxon>Metazoa</taxon>
        <taxon>Ecdysozoa</taxon>
        <taxon>Nematoda</taxon>
        <taxon>Chromadorea</taxon>
        <taxon>Rhabditida</taxon>
        <taxon>Rhabditina</taxon>
        <taxon>Rhabditomorpha</taxon>
        <taxon>Strongyloidea</taxon>
        <taxon>Ancylostomatidae</taxon>
        <taxon>Bunostominae</taxon>
        <taxon>Necator</taxon>
    </lineage>
</organism>
<keyword evidence="11 17" id="KW-0472">Membrane</keyword>
<dbReference type="Proteomes" id="UP001303046">
    <property type="component" value="Unassembled WGS sequence"/>
</dbReference>
<evidence type="ECO:0000256" key="1">
    <source>
        <dbReference type="ARBA" id="ARBA00002791"/>
    </source>
</evidence>
<comment type="caution">
    <text evidence="22">The sequence shown here is derived from an EMBL/GenBank/DDBJ whole genome shotgun (WGS) entry which is preliminary data.</text>
</comment>
<evidence type="ECO:0000256" key="14">
    <source>
        <dbReference type="ARBA" id="ARBA00030216"/>
    </source>
</evidence>
<dbReference type="InterPro" id="IPR056790">
    <property type="entry name" value="Ribophorin_II_C"/>
</dbReference>
<evidence type="ECO:0000256" key="13">
    <source>
        <dbReference type="ARBA" id="ARBA00030078"/>
    </source>
</evidence>
<evidence type="ECO:0000313" key="22">
    <source>
        <dbReference type="EMBL" id="KAK6760069.1"/>
    </source>
</evidence>
<evidence type="ECO:0000313" key="23">
    <source>
        <dbReference type="Proteomes" id="UP001303046"/>
    </source>
</evidence>
<evidence type="ECO:0000256" key="16">
    <source>
        <dbReference type="ARBA" id="ARBA00046750"/>
    </source>
</evidence>
<dbReference type="EMBL" id="JAVFWL010000006">
    <property type="protein sequence ID" value="KAK6760069.1"/>
    <property type="molecule type" value="Genomic_DNA"/>
</dbReference>
<dbReference type="Pfam" id="PF25147">
    <property type="entry name" value="Ribophorin_II_C"/>
    <property type="match status" value="1"/>
</dbReference>
<evidence type="ECO:0000256" key="3">
    <source>
        <dbReference type="ARBA" id="ARBA00004922"/>
    </source>
</evidence>
<keyword evidence="12" id="KW-0687">Ribonucleoprotein</keyword>
<evidence type="ECO:0000256" key="10">
    <source>
        <dbReference type="ARBA" id="ARBA00022989"/>
    </source>
</evidence>
<comment type="similarity">
    <text evidence="4">Belongs to the SWP1 family.</text>
</comment>
<evidence type="ECO:0000256" key="15">
    <source>
        <dbReference type="ARBA" id="ARBA00032139"/>
    </source>
</evidence>
<dbReference type="InterPro" id="IPR034704">
    <property type="entry name" value="Ribosomal_bL28/bL31-like_sf"/>
</dbReference>
<comment type="pathway">
    <text evidence="3">Protein modification; protein glycosylation.</text>
</comment>
<feature type="signal peptide" evidence="18">
    <location>
        <begin position="1"/>
        <end position="16"/>
    </location>
</feature>
<protein>
    <recommendedName>
        <fullName evidence="5">Dolichyl-diphosphooligosaccharide--protein glycosyltransferase subunit 2</fullName>
    </recommendedName>
    <alternativeName>
        <fullName evidence="14">Dolichyl-diphosphooligosaccharide--protein glycosyltransferase 63 kDa subunit</fullName>
    </alternativeName>
    <alternativeName>
        <fullName evidence="15">Ribophorin II</fullName>
    </alternativeName>
    <alternativeName>
        <fullName evidence="13">Ribophorin-2</fullName>
    </alternativeName>
</protein>
<feature type="transmembrane region" description="Helical" evidence="17">
    <location>
        <begin position="543"/>
        <end position="563"/>
    </location>
</feature>
<proteinExistence type="inferred from homology"/>
<keyword evidence="9" id="KW-0689">Ribosomal protein</keyword>
<evidence type="ECO:0000256" key="9">
    <source>
        <dbReference type="ARBA" id="ARBA00022980"/>
    </source>
</evidence>
<keyword evidence="23" id="KW-1185">Reference proteome</keyword>
<evidence type="ECO:0000256" key="7">
    <source>
        <dbReference type="ARBA" id="ARBA00022729"/>
    </source>
</evidence>
<keyword evidence="6 17" id="KW-0812">Transmembrane</keyword>
<evidence type="ECO:0000256" key="18">
    <source>
        <dbReference type="SAM" id="SignalP"/>
    </source>
</evidence>
<feature type="domain" description="Ribophorin II N-terminal" evidence="19">
    <location>
        <begin position="25"/>
        <end position="260"/>
    </location>
</feature>
<dbReference type="Pfam" id="PF05817">
    <property type="entry name" value="Ribophorin_II"/>
    <property type="match status" value="1"/>
</dbReference>
<sequence length="940" mass="106393">MRPFIFLVVAFSSVCALSLNNHWEEKDTKWLSLVLEGVLKKKLDNIASLHYAASGLKLLNVKPSDAAAKEACDVAKKADLSKLDVLYNAAALSADLPDCSLTNTKEAQKTIESVLAESNPSGERITQALRAADRLNIKVNQAAFDKILTAAMKDDSAANLAWIFNAAALLDKGTGAKYFDKIKNLVSQADEVDKKFLQFDGGLTITAIAIHGIMSLAEKQGKMPPVSQEQILLFSNYLLSRKHVSTEKSAFHLLSALGVLVNNHHLVPVAISLVGPVMIERLDYIKISVANVFGLPIEATYVRVDIIPEGADYSVMGNLRMTQLESDRRIWVFGPDKLPDNPGFHTLDVKIESKDKRLVGLTGSSVLIKNCENVIIEDFKLGVLEKDDAVTGASLSSVVQFSKFGKVLQADNTKRVYISFSIKPHSGAAAPIQPHQVFVLFKHSSGAEVFYTADVQTGGKYLLDINLAKAHKDFEGLSGKYTAHLIIGDARIRSPIDWPFADFSLTIPPTQKHVEPKSHRIEYDPKPEIKHVFRQPEKRPPTIVSDAFTVICLAPLLLLLILWLRIGMNFGNMPVSIWTLFFHLGLAALFGLYFVFWLRLNMFDTLKYLAGISAFTYLAGNRVLRAIAEKRKHKTEMSLTKNLRSLTSIGPRAVVTWDKAERIRRNEEIWANPNSIVHRLPEHYCKRYWDNLLRDATPVHYRPPTSRLYWDPVRKVEVEAENYPLLVLHPSEADEGLWGGEGVVKGWKESRPYTKKKVLPRHWVPRLYFPALKNSVLYSEILDKHMTITVTERTMRLIDQHFGLDYYILRTPEIDLASKLGNRLKREMLLTLAKGTYYPDDEERHNFIRQKYAEFVIPEEEADWIGLDLNEAARKQQELEERRIPEPLKFKFERDLVARLRAGTDMIANEEEFAPKTEESKFGERLLGKYLDPVAKRFRR</sequence>
<feature type="chain" id="PRO_5046419936" description="Dolichyl-diphosphooligosaccharide--protein glycosyltransferase subunit 2" evidence="18">
    <location>
        <begin position="17"/>
        <end position="940"/>
    </location>
</feature>
<name>A0ABR1EBK1_NECAM</name>
<comment type="function">
    <text evidence="1">Subunit of the oligosaccharyl transferase (OST) complex that catalyzes the initial transfer of a defined glycan (Glc(3)Man(9)GlcNAc(2) in eukaryotes) from the lipid carrier dolichol-pyrophosphate to an asparagine residue within an Asn-X-Ser/Thr consensus motif in nascent polypeptide chains, the first step in protein N-glycosylation. N-glycosylation occurs cotranslationally and the complex associates with the Sec61 complex at the channel-forming translocon complex that mediates protein translocation across the endoplasmic reticulum (ER). All subunits are required for a maximal enzyme activity.</text>
</comment>
<comment type="subcellular location">
    <subcellularLocation>
        <location evidence="2">Endoplasmic reticulum membrane</location>
        <topology evidence="2">Multi-pass membrane protein</topology>
    </subcellularLocation>
</comment>
<evidence type="ECO:0000259" key="19">
    <source>
        <dbReference type="Pfam" id="PF05817"/>
    </source>
</evidence>
<keyword evidence="7 18" id="KW-0732">Signal</keyword>
<feature type="domain" description="Ribophorin II C-terminal" evidence="21">
    <location>
        <begin position="533"/>
        <end position="631"/>
    </location>
</feature>
<dbReference type="InterPro" id="IPR008814">
    <property type="entry name" value="Swp1"/>
</dbReference>
<feature type="domain" description="Ribophorin II third" evidence="20">
    <location>
        <begin position="377"/>
        <end position="504"/>
    </location>
</feature>
<reference evidence="22 23" key="1">
    <citation type="submission" date="2023-08" db="EMBL/GenBank/DDBJ databases">
        <title>A Necator americanus chromosomal reference genome.</title>
        <authorList>
            <person name="Ilik V."/>
            <person name="Petrzelkova K.J."/>
            <person name="Pardy F."/>
            <person name="Fuh T."/>
            <person name="Niatou-Singa F.S."/>
            <person name="Gouil Q."/>
            <person name="Baker L."/>
            <person name="Ritchie M.E."/>
            <person name="Jex A.R."/>
            <person name="Gazzola D."/>
            <person name="Li H."/>
            <person name="Toshio Fujiwara R."/>
            <person name="Zhan B."/>
            <person name="Aroian R.V."/>
            <person name="Pafco B."/>
            <person name="Schwarz E.M."/>
        </authorList>
    </citation>
    <scope>NUCLEOTIDE SEQUENCE [LARGE SCALE GENOMIC DNA]</scope>
    <source>
        <strain evidence="22 23">Aroian</strain>
        <tissue evidence="22">Whole animal</tissue>
    </source>
</reference>
<keyword evidence="10 17" id="KW-1133">Transmembrane helix</keyword>
<evidence type="ECO:0000256" key="5">
    <source>
        <dbReference type="ARBA" id="ARBA00017612"/>
    </source>
</evidence>